<organism evidence="2 3">
    <name type="scientific">Halococcus saccharolyticus DSM 5350</name>
    <dbReference type="NCBI Taxonomy" id="1227455"/>
    <lineage>
        <taxon>Archaea</taxon>
        <taxon>Methanobacteriati</taxon>
        <taxon>Methanobacteriota</taxon>
        <taxon>Stenosarchaea group</taxon>
        <taxon>Halobacteria</taxon>
        <taxon>Halobacteriales</taxon>
        <taxon>Halococcaceae</taxon>
        <taxon>Halococcus</taxon>
    </lineage>
</organism>
<feature type="region of interest" description="Disordered" evidence="1">
    <location>
        <begin position="131"/>
        <end position="163"/>
    </location>
</feature>
<proteinExistence type="predicted"/>
<keyword evidence="3" id="KW-1185">Reference proteome</keyword>
<sequence length="283" mass="31139">MTDLDASYCPACGNILAAAEAIHADDGTPFSPDACGEYERDDGHAVVRPQEVRIYVHGDHDDGNEEEAMTDGGQPIQDLGDIDDPDEYKCEFCEVTRPEAHPLKTHLIAEHAKQIASRHWAEHVDIGVLMTDGGKSRMSETSDEDPRDDVDRENESEPEGAIDNTFDDAVRDARETLATNAADHYRELEAGDVAIDLVTRQPLFVTSVAAPSLPAYYEDEGFDLLNYKAHPYLPVRMDDRVLNCVFVPRAVEGVHNTGKEYAYPAGRLARVPIERAVGDGDSS</sequence>
<evidence type="ECO:0000313" key="3">
    <source>
        <dbReference type="Proteomes" id="UP000011669"/>
    </source>
</evidence>
<dbReference type="AlphaFoldDB" id="M0MDB1"/>
<comment type="caution">
    <text evidence="2">The sequence shown here is derived from an EMBL/GenBank/DDBJ whole genome shotgun (WGS) entry which is preliminary data.</text>
</comment>
<dbReference type="InParanoid" id="M0MDB1"/>
<evidence type="ECO:0000256" key="1">
    <source>
        <dbReference type="SAM" id="MobiDB-lite"/>
    </source>
</evidence>
<dbReference type="EMBL" id="AOMD01000033">
    <property type="protein sequence ID" value="EMA42639.1"/>
    <property type="molecule type" value="Genomic_DNA"/>
</dbReference>
<gene>
    <name evidence="2" type="ORF">C449_15893</name>
</gene>
<dbReference type="STRING" id="1227455.C449_15893"/>
<accession>M0MDB1</accession>
<dbReference type="RefSeq" id="WP_006079032.1">
    <property type="nucleotide sequence ID" value="NZ_AOMD01000033.1"/>
</dbReference>
<protein>
    <submittedName>
        <fullName evidence="2">DNA polymerase sliding clamp</fullName>
    </submittedName>
</protein>
<dbReference type="Proteomes" id="UP000011669">
    <property type="component" value="Unassembled WGS sequence"/>
</dbReference>
<evidence type="ECO:0000313" key="2">
    <source>
        <dbReference type="EMBL" id="EMA42639.1"/>
    </source>
</evidence>
<dbReference type="PATRIC" id="fig|1227455.4.peg.3229"/>
<reference evidence="2 3" key="1">
    <citation type="journal article" date="2014" name="PLoS Genet.">
        <title>Phylogenetically driven sequencing of extremely halophilic archaea reveals strategies for static and dynamic osmo-response.</title>
        <authorList>
            <person name="Becker E.A."/>
            <person name="Seitzer P.M."/>
            <person name="Tritt A."/>
            <person name="Larsen D."/>
            <person name="Krusor M."/>
            <person name="Yao A.I."/>
            <person name="Wu D."/>
            <person name="Madern D."/>
            <person name="Eisen J.A."/>
            <person name="Darling A.E."/>
            <person name="Facciotti M.T."/>
        </authorList>
    </citation>
    <scope>NUCLEOTIDE SEQUENCE [LARGE SCALE GENOMIC DNA]</scope>
    <source>
        <strain evidence="2 3">DSM 5350</strain>
    </source>
</reference>
<name>M0MDB1_9EURY</name>
<dbReference type="OrthoDB" id="275443at2157"/>